<keyword evidence="1" id="KW-1133">Transmembrane helix</keyword>
<evidence type="ECO:0000256" key="1">
    <source>
        <dbReference type="SAM" id="Phobius"/>
    </source>
</evidence>
<organism evidence="2 3">
    <name type="scientific">Candidatus Pedobacter colombiensis</name>
    <dbReference type="NCBI Taxonomy" id="3121371"/>
    <lineage>
        <taxon>Bacteria</taxon>
        <taxon>Pseudomonadati</taxon>
        <taxon>Bacteroidota</taxon>
        <taxon>Sphingobacteriia</taxon>
        <taxon>Sphingobacteriales</taxon>
        <taxon>Sphingobacteriaceae</taxon>
        <taxon>Pedobacter</taxon>
    </lineage>
</organism>
<keyword evidence="1" id="KW-0472">Membrane</keyword>
<dbReference type="AlphaFoldDB" id="A0AAJ6B6Y0"/>
<name>A0AAJ6B6Y0_9SPHI</name>
<protein>
    <submittedName>
        <fullName evidence="2">Uncharacterized protein</fullName>
    </submittedName>
</protein>
<accession>A0AAJ6B6Y0</accession>
<keyword evidence="1" id="KW-0812">Transmembrane</keyword>
<feature type="transmembrane region" description="Helical" evidence="1">
    <location>
        <begin position="99"/>
        <end position="119"/>
    </location>
</feature>
<dbReference type="Proteomes" id="UP001214530">
    <property type="component" value="Chromosome"/>
</dbReference>
<proteinExistence type="predicted"/>
<evidence type="ECO:0000313" key="3">
    <source>
        <dbReference type="Proteomes" id="UP001214530"/>
    </source>
</evidence>
<feature type="transmembrane region" description="Helical" evidence="1">
    <location>
        <begin position="27"/>
        <end position="51"/>
    </location>
</feature>
<gene>
    <name evidence="2" type="ORF">P0Y49_19415</name>
</gene>
<evidence type="ECO:0000313" key="2">
    <source>
        <dbReference type="EMBL" id="WEK18946.1"/>
    </source>
</evidence>
<reference evidence="2" key="1">
    <citation type="submission" date="2023-03" db="EMBL/GenBank/DDBJ databases">
        <title>Andean soil-derived lignocellulolytic bacterial consortium as a source of novel taxa and putative plastic-active enzymes.</title>
        <authorList>
            <person name="Diaz-Garcia L."/>
            <person name="Chuvochina M."/>
            <person name="Feuerriegel G."/>
            <person name="Bunk B."/>
            <person name="Sproer C."/>
            <person name="Streit W.R."/>
            <person name="Rodriguez L.M."/>
            <person name="Overmann J."/>
            <person name="Jimenez D.J."/>
        </authorList>
    </citation>
    <scope>NUCLEOTIDE SEQUENCE</scope>
    <source>
        <strain evidence="2">MAG 3858</strain>
    </source>
</reference>
<dbReference type="EMBL" id="CP119313">
    <property type="protein sequence ID" value="WEK18946.1"/>
    <property type="molecule type" value="Genomic_DNA"/>
</dbReference>
<sequence>MMRAYNYLLFRLYRFYTDRIKEKDIPLIYTSTVSTVLVYFNLNTIYSYLVYKDIIKELMPNKFYVLIPMGIIWILNYLFFVKGGRFLECDFTKDIRGGILIIIYFLFTIITSIVVANYSRAKIIEQVHKYPTMEQVKQRPSLEGKIRKWWKDTF</sequence>
<feature type="transmembrane region" description="Helical" evidence="1">
    <location>
        <begin position="63"/>
        <end position="79"/>
    </location>
</feature>